<keyword evidence="3" id="KW-1185">Reference proteome</keyword>
<organism evidence="2 3">
    <name type="scientific">Liparis tanakae</name>
    <name type="common">Tanaka's snailfish</name>
    <dbReference type="NCBI Taxonomy" id="230148"/>
    <lineage>
        <taxon>Eukaryota</taxon>
        <taxon>Metazoa</taxon>
        <taxon>Chordata</taxon>
        <taxon>Craniata</taxon>
        <taxon>Vertebrata</taxon>
        <taxon>Euteleostomi</taxon>
        <taxon>Actinopterygii</taxon>
        <taxon>Neopterygii</taxon>
        <taxon>Teleostei</taxon>
        <taxon>Neoteleostei</taxon>
        <taxon>Acanthomorphata</taxon>
        <taxon>Eupercaria</taxon>
        <taxon>Perciformes</taxon>
        <taxon>Cottioidei</taxon>
        <taxon>Cottales</taxon>
        <taxon>Liparidae</taxon>
        <taxon>Liparis</taxon>
    </lineage>
</organism>
<dbReference type="AlphaFoldDB" id="A0A4Z2HGL4"/>
<evidence type="ECO:0000313" key="3">
    <source>
        <dbReference type="Proteomes" id="UP000314294"/>
    </source>
</evidence>
<feature type="region of interest" description="Disordered" evidence="1">
    <location>
        <begin position="61"/>
        <end position="85"/>
    </location>
</feature>
<name>A0A4Z2HGL4_9TELE</name>
<accession>A0A4Z2HGL4</accession>
<dbReference type="EMBL" id="SRLO01000254">
    <property type="protein sequence ID" value="TNN64385.1"/>
    <property type="molecule type" value="Genomic_DNA"/>
</dbReference>
<protein>
    <submittedName>
        <fullName evidence="2">Uncharacterized protein</fullName>
    </submittedName>
</protein>
<comment type="caution">
    <text evidence="2">The sequence shown here is derived from an EMBL/GenBank/DDBJ whole genome shotgun (WGS) entry which is preliminary data.</text>
</comment>
<reference evidence="2 3" key="1">
    <citation type="submission" date="2019-03" db="EMBL/GenBank/DDBJ databases">
        <title>First draft genome of Liparis tanakae, snailfish: a comprehensive survey of snailfish specific genes.</title>
        <authorList>
            <person name="Kim W."/>
            <person name="Song I."/>
            <person name="Jeong J.-H."/>
            <person name="Kim D."/>
            <person name="Kim S."/>
            <person name="Ryu S."/>
            <person name="Song J.Y."/>
            <person name="Lee S.K."/>
        </authorList>
    </citation>
    <scope>NUCLEOTIDE SEQUENCE [LARGE SCALE GENOMIC DNA]</scope>
    <source>
        <tissue evidence="2">Muscle</tissue>
    </source>
</reference>
<proteinExistence type="predicted"/>
<dbReference type="PROSITE" id="PS51257">
    <property type="entry name" value="PROKAR_LIPOPROTEIN"/>
    <property type="match status" value="1"/>
</dbReference>
<sequence>MQSSRINTEDRQWPLHDNTWLYGGTFSVSCGMAEERRRDKISKWFPPVRVVLHLGSKRPISSHQSWRSFSGLGSPEEKPSESMRQTCGRDVFPSSLDVKLLSRQSIAHNKARLWGARRGEGKAKILQPAQARQANLFSISEPKRSKAGFHFNTTQPWRSVSEVGDLRLAGAAEGGGKDSDSFKNDAVGGTDLKVLRHIQLHTHRKQLDDYDNNMLRKEAAASETSKGNKRRNGRIIRKKMTSCKCAMMQKNSHCRVNRGAAHRRPALVERVGLRRQDILLLGHLEGHDIRPPPMAVAEAQIAILKPSSSAVSPACCLLLSQYPSIKTLPLLDTGNNTNTLELEYFHFLMRRIEHFHWVER</sequence>
<dbReference type="Proteomes" id="UP000314294">
    <property type="component" value="Unassembled WGS sequence"/>
</dbReference>
<evidence type="ECO:0000313" key="2">
    <source>
        <dbReference type="EMBL" id="TNN64385.1"/>
    </source>
</evidence>
<evidence type="ECO:0000256" key="1">
    <source>
        <dbReference type="SAM" id="MobiDB-lite"/>
    </source>
</evidence>
<gene>
    <name evidence="2" type="ORF">EYF80_025426</name>
</gene>